<accession>A0A512CHE9</accession>
<dbReference type="PRINTS" id="PR01543">
    <property type="entry name" value="ANATRNSFRASE"/>
</dbReference>
<reference evidence="3 4" key="1">
    <citation type="submission" date="2019-07" db="EMBL/GenBank/DDBJ databases">
        <title>Whole genome shotgun sequence of Cyclobacterium qasimii NBRC 106168.</title>
        <authorList>
            <person name="Hosoyama A."/>
            <person name="Uohara A."/>
            <person name="Ohji S."/>
            <person name="Ichikawa N."/>
        </authorList>
    </citation>
    <scope>NUCLEOTIDE SEQUENCE [LARGE SCALE GENOMIC DNA]</scope>
    <source>
        <strain evidence="3 4">NBRC 106168</strain>
    </source>
</reference>
<proteinExistence type="inferred from homology"/>
<name>A0A512CHE9_9BACT</name>
<evidence type="ECO:0000313" key="4">
    <source>
        <dbReference type="Proteomes" id="UP000321301"/>
    </source>
</evidence>
<sequence>MISKQENISLFKGLSLDGASLKAYFKRIGFEGKPEINLDTLKELHNLHPQAIPFENLDPLLGTPVELTLPAVFNKMVKEGRGGFCFEQNLLFGAVLNTIGFDGVGLSARVFWEIGEGEIRPRDHMLLLLDLEGMKYILDVGFGSASFSSPLVLQQEGIQDTGDYQYRISLVSGFYYLEIRIKNSWRLMHRFGLEAQMLPDYEVVSWFLCTSPKSVFIKDLMVARSFPDGRYALYNNQFTVHKKKEKSVKKTLHSIEELTGILQEIFLIKLPENVNLNAKFQGLITPVLTTEK</sequence>
<dbReference type="GO" id="GO:0016407">
    <property type="term" value="F:acetyltransferase activity"/>
    <property type="evidence" value="ECO:0007669"/>
    <property type="project" value="InterPro"/>
</dbReference>
<comment type="similarity">
    <text evidence="1 2">Belongs to the arylamine N-acetyltransferase family.</text>
</comment>
<dbReference type="EMBL" id="BJYV01000025">
    <property type="protein sequence ID" value="GEO23648.1"/>
    <property type="molecule type" value="Genomic_DNA"/>
</dbReference>
<protein>
    <submittedName>
        <fullName evidence="3">N-hydroxyarylamine O-acetyltransferase</fullName>
    </submittedName>
</protein>
<dbReference type="RefSeq" id="WP_020893243.1">
    <property type="nucleotide sequence ID" value="NZ_BJYV01000025.1"/>
</dbReference>
<dbReference type="PANTHER" id="PTHR11786:SF0">
    <property type="entry name" value="ARYLAMINE N-ACETYLTRANSFERASE 4-RELATED"/>
    <property type="match status" value="1"/>
</dbReference>
<evidence type="ECO:0000256" key="2">
    <source>
        <dbReference type="RuleBase" id="RU003452"/>
    </source>
</evidence>
<gene>
    <name evidence="3" type="primary">nhoA</name>
    <name evidence="3" type="ORF">CQA01_41820</name>
</gene>
<dbReference type="AlphaFoldDB" id="A0A512CHE9"/>
<dbReference type="SUPFAM" id="SSF54001">
    <property type="entry name" value="Cysteine proteinases"/>
    <property type="match status" value="1"/>
</dbReference>
<dbReference type="InterPro" id="IPR038765">
    <property type="entry name" value="Papain-like_cys_pep_sf"/>
</dbReference>
<keyword evidence="4" id="KW-1185">Reference proteome</keyword>
<keyword evidence="3" id="KW-0808">Transferase</keyword>
<dbReference type="Gene3D" id="2.40.128.150">
    <property type="entry name" value="Cysteine proteinases"/>
    <property type="match status" value="1"/>
</dbReference>
<dbReference type="InterPro" id="IPR001447">
    <property type="entry name" value="Arylamine_N-AcTrfase"/>
</dbReference>
<dbReference type="Pfam" id="PF00797">
    <property type="entry name" value="Acetyltransf_2"/>
    <property type="match status" value="1"/>
</dbReference>
<dbReference type="Gene3D" id="3.30.2140.10">
    <property type="entry name" value="Arylamine N-acetyltransferase"/>
    <property type="match status" value="1"/>
</dbReference>
<organism evidence="3 4">
    <name type="scientific">Cyclobacterium qasimii</name>
    <dbReference type="NCBI Taxonomy" id="1350429"/>
    <lineage>
        <taxon>Bacteria</taxon>
        <taxon>Pseudomonadati</taxon>
        <taxon>Bacteroidota</taxon>
        <taxon>Cytophagia</taxon>
        <taxon>Cytophagales</taxon>
        <taxon>Cyclobacteriaceae</taxon>
        <taxon>Cyclobacterium</taxon>
    </lineage>
</organism>
<comment type="caution">
    <text evidence="3">The sequence shown here is derived from an EMBL/GenBank/DDBJ whole genome shotgun (WGS) entry which is preliminary data.</text>
</comment>
<dbReference type="PANTHER" id="PTHR11786">
    <property type="entry name" value="N-HYDROXYARYLAMINE O-ACETYLTRANSFERASE"/>
    <property type="match status" value="1"/>
</dbReference>
<evidence type="ECO:0000313" key="3">
    <source>
        <dbReference type="EMBL" id="GEO23648.1"/>
    </source>
</evidence>
<dbReference type="Proteomes" id="UP000321301">
    <property type="component" value="Unassembled WGS sequence"/>
</dbReference>
<evidence type="ECO:0000256" key="1">
    <source>
        <dbReference type="ARBA" id="ARBA00006547"/>
    </source>
</evidence>